<proteinExistence type="predicted"/>
<organism evidence="4 5">
    <name type="scientific">Flavobacterium geliluteum</name>
    <dbReference type="NCBI Taxonomy" id="2816120"/>
    <lineage>
        <taxon>Bacteria</taxon>
        <taxon>Pseudomonadati</taxon>
        <taxon>Bacteroidota</taxon>
        <taxon>Flavobacteriia</taxon>
        <taxon>Flavobacteriales</taxon>
        <taxon>Flavobacteriaceae</taxon>
        <taxon>Flavobacterium</taxon>
    </lineage>
</organism>
<accession>A0A941AWT7</accession>
<reference evidence="4 5" key="1">
    <citation type="submission" date="2021-03" db="EMBL/GenBank/DDBJ databases">
        <title>Flavobacterium Flabelliformis Sp. Nov. And Flavobacterium Geliluteum Sp. Nov., Two Novel Multidrug Resistant Psychrophilic Species Isolated From Antarctica.</title>
        <authorList>
            <person name="Kralova S."/>
            <person name="Busse H.J."/>
            <person name="Bezdicek M."/>
            <person name="Nykrynova M."/>
            <person name="Kroupova E."/>
            <person name="Krsek D."/>
            <person name="Sedlacek I."/>
        </authorList>
    </citation>
    <scope>NUCLEOTIDE SEQUENCE [LARGE SCALE GENOMIC DNA]</scope>
    <source>
        <strain evidence="4 5">P7388</strain>
    </source>
</reference>
<evidence type="ECO:0000256" key="1">
    <source>
        <dbReference type="ARBA" id="ARBA00022857"/>
    </source>
</evidence>
<keyword evidence="1" id="KW-0521">NADP</keyword>
<keyword evidence="5" id="KW-1185">Reference proteome</keyword>
<sequence length="293" mass="32795">MKNTIVVAGATGNLGHSICTELIKAGTHVKAIVRDSSDPLKVDALKKIGVEIIEVTQFKEKELTPICQGASCVVSAVTGLHDVIVNAQLELLHAAIAAGVPRFIPSDFSSEFTNIPEGENRNFDLRKEFGQHLEKSSIKATTIFNGCFADILRYNTPLFNVKGQTVAYYDDKAYWKIDFTTMDDTAAFTAKAALDATTPRYLRIASFRVSPNDLVALSEQYKDKRFKLVDMGSMEGFSAYNKIQRAQDSAGEDELYPKWQQAQYLYSMFLVHHEALDNDRYLDLMWSKVEDNI</sequence>
<feature type="domain" description="NmrA-like" evidence="3">
    <location>
        <begin position="1"/>
        <end position="228"/>
    </location>
</feature>
<dbReference type="GO" id="GO:0016491">
    <property type="term" value="F:oxidoreductase activity"/>
    <property type="evidence" value="ECO:0007669"/>
    <property type="project" value="UniProtKB-KW"/>
</dbReference>
<dbReference type="Gene3D" id="3.40.50.720">
    <property type="entry name" value="NAD(P)-binding Rossmann-like Domain"/>
    <property type="match status" value="1"/>
</dbReference>
<dbReference type="InterPro" id="IPR051609">
    <property type="entry name" value="NmrA/Isoflavone_reductase-like"/>
</dbReference>
<keyword evidence="2" id="KW-0560">Oxidoreductase</keyword>
<gene>
    <name evidence="4" type="ORF">J3495_03185</name>
</gene>
<dbReference type="RefSeq" id="WP_210665127.1">
    <property type="nucleotide sequence ID" value="NZ_JAGFBV010000004.1"/>
</dbReference>
<dbReference type="PANTHER" id="PTHR47706:SF1">
    <property type="entry name" value="CIPA-LIKE, PUTATIVE (AFU_ORTHOLOGUE AFUA_1G12460)-RELATED"/>
    <property type="match status" value="1"/>
</dbReference>
<dbReference type="EMBL" id="JAGFBV010000004">
    <property type="protein sequence ID" value="MBP4137081.1"/>
    <property type="molecule type" value="Genomic_DNA"/>
</dbReference>
<dbReference type="Pfam" id="PF05368">
    <property type="entry name" value="NmrA"/>
    <property type="match status" value="1"/>
</dbReference>
<dbReference type="AlphaFoldDB" id="A0A941AWT7"/>
<protein>
    <submittedName>
        <fullName evidence="4">NmrA family NAD(P)-binding protein</fullName>
    </submittedName>
</protein>
<evidence type="ECO:0000256" key="2">
    <source>
        <dbReference type="ARBA" id="ARBA00023002"/>
    </source>
</evidence>
<name>A0A941AWT7_9FLAO</name>
<dbReference type="InterPro" id="IPR008030">
    <property type="entry name" value="NmrA-like"/>
</dbReference>
<dbReference type="SUPFAM" id="SSF51735">
    <property type="entry name" value="NAD(P)-binding Rossmann-fold domains"/>
    <property type="match status" value="1"/>
</dbReference>
<dbReference type="Proteomes" id="UP000675047">
    <property type="component" value="Unassembled WGS sequence"/>
</dbReference>
<dbReference type="PANTHER" id="PTHR47706">
    <property type="entry name" value="NMRA-LIKE FAMILY PROTEIN"/>
    <property type="match status" value="1"/>
</dbReference>
<evidence type="ECO:0000313" key="5">
    <source>
        <dbReference type="Proteomes" id="UP000675047"/>
    </source>
</evidence>
<dbReference type="InterPro" id="IPR036291">
    <property type="entry name" value="NAD(P)-bd_dom_sf"/>
</dbReference>
<comment type="caution">
    <text evidence="4">The sequence shown here is derived from an EMBL/GenBank/DDBJ whole genome shotgun (WGS) entry which is preliminary data.</text>
</comment>
<dbReference type="Gene3D" id="3.90.25.10">
    <property type="entry name" value="UDP-galactose 4-epimerase, domain 1"/>
    <property type="match status" value="1"/>
</dbReference>
<evidence type="ECO:0000313" key="4">
    <source>
        <dbReference type="EMBL" id="MBP4137081.1"/>
    </source>
</evidence>
<evidence type="ECO:0000259" key="3">
    <source>
        <dbReference type="Pfam" id="PF05368"/>
    </source>
</evidence>